<dbReference type="InterPro" id="IPR036388">
    <property type="entry name" value="WH-like_DNA-bd_sf"/>
</dbReference>
<dbReference type="GO" id="GO:0003700">
    <property type="term" value="F:DNA-binding transcription factor activity"/>
    <property type="evidence" value="ECO:0007669"/>
    <property type="project" value="InterPro"/>
</dbReference>
<evidence type="ECO:0000313" key="6">
    <source>
        <dbReference type="EMBL" id="SHL84051.1"/>
    </source>
</evidence>
<name>A0A1M7DX14_9GAMM</name>
<comment type="similarity">
    <text evidence="1">Belongs to the LysR transcriptional regulatory family.</text>
</comment>
<keyword evidence="2" id="KW-0805">Transcription regulation</keyword>
<gene>
    <name evidence="6" type="ORF">SAMN05216288_2598</name>
</gene>
<dbReference type="Pfam" id="PF00126">
    <property type="entry name" value="HTH_1"/>
    <property type="match status" value="1"/>
</dbReference>
<organism evidence="6 7">
    <name type="scientific">Phytopseudomonas punonensis</name>
    <dbReference type="NCBI Taxonomy" id="1220495"/>
    <lineage>
        <taxon>Bacteria</taxon>
        <taxon>Pseudomonadati</taxon>
        <taxon>Pseudomonadota</taxon>
        <taxon>Gammaproteobacteria</taxon>
        <taxon>Pseudomonadales</taxon>
        <taxon>Pseudomonadaceae</taxon>
        <taxon>Phytopseudomonas</taxon>
    </lineage>
</organism>
<dbReference type="AlphaFoldDB" id="A0A1M7DX14"/>
<protein>
    <submittedName>
        <fullName evidence="6">Transcriptional regulator, LysR family</fullName>
    </submittedName>
</protein>
<dbReference type="SUPFAM" id="SSF53850">
    <property type="entry name" value="Periplasmic binding protein-like II"/>
    <property type="match status" value="1"/>
</dbReference>
<dbReference type="EMBL" id="FRBQ01000002">
    <property type="protein sequence ID" value="SHL84051.1"/>
    <property type="molecule type" value="Genomic_DNA"/>
</dbReference>
<evidence type="ECO:0000256" key="4">
    <source>
        <dbReference type="ARBA" id="ARBA00023163"/>
    </source>
</evidence>
<reference evidence="7" key="1">
    <citation type="submission" date="2016-11" db="EMBL/GenBank/DDBJ databases">
        <authorList>
            <person name="Varghese N."/>
            <person name="Submissions S."/>
        </authorList>
    </citation>
    <scope>NUCLEOTIDE SEQUENCE [LARGE SCALE GENOMIC DNA]</scope>
    <source>
        <strain evidence="7">CECT 8089</strain>
    </source>
</reference>
<dbReference type="Gene3D" id="1.10.10.10">
    <property type="entry name" value="Winged helix-like DNA-binding domain superfamily/Winged helix DNA-binding domain"/>
    <property type="match status" value="1"/>
</dbReference>
<evidence type="ECO:0000256" key="1">
    <source>
        <dbReference type="ARBA" id="ARBA00009437"/>
    </source>
</evidence>
<evidence type="ECO:0000313" key="7">
    <source>
        <dbReference type="Proteomes" id="UP000184305"/>
    </source>
</evidence>
<dbReference type="SUPFAM" id="SSF46785">
    <property type="entry name" value="Winged helix' DNA-binding domain"/>
    <property type="match status" value="1"/>
</dbReference>
<dbReference type="Pfam" id="PF03466">
    <property type="entry name" value="LysR_substrate"/>
    <property type="match status" value="1"/>
</dbReference>
<accession>A0A1M7DX14</accession>
<dbReference type="InterPro" id="IPR005119">
    <property type="entry name" value="LysR_subst-bd"/>
</dbReference>
<dbReference type="STRING" id="1220495.SAMN05216288_2598"/>
<dbReference type="GO" id="GO:0043565">
    <property type="term" value="F:sequence-specific DNA binding"/>
    <property type="evidence" value="ECO:0007669"/>
    <property type="project" value="TreeGrafter"/>
</dbReference>
<evidence type="ECO:0000256" key="3">
    <source>
        <dbReference type="ARBA" id="ARBA00023125"/>
    </source>
</evidence>
<feature type="domain" description="HTH lysR-type" evidence="5">
    <location>
        <begin position="16"/>
        <end position="73"/>
    </location>
</feature>
<dbReference type="FunFam" id="1.10.10.10:FF:000001">
    <property type="entry name" value="LysR family transcriptional regulator"/>
    <property type="match status" value="1"/>
</dbReference>
<dbReference type="InterPro" id="IPR036390">
    <property type="entry name" value="WH_DNA-bd_sf"/>
</dbReference>
<dbReference type="Gene3D" id="3.40.190.10">
    <property type="entry name" value="Periplasmic binding protein-like II"/>
    <property type="match status" value="2"/>
</dbReference>
<dbReference type="InterPro" id="IPR058163">
    <property type="entry name" value="LysR-type_TF_proteobact-type"/>
</dbReference>
<proteinExistence type="inferred from homology"/>
<dbReference type="InterPro" id="IPR000847">
    <property type="entry name" value="LysR_HTH_N"/>
</dbReference>
<evidence type="ECO:0000259" key="5">
    <source>
        <dbReference type="PROSITE" id="PS50931"/>
    </source>
</evidence>
<dbReference type="GO" id="GO:0006351">
    <property type="term" value="P:DNA-templated transcription"/>
    <property type="evidence" value="ECO:0007669"/>
    <property type="project" value="TreeGrafter"/>
</dbReference>
<keyword evidence="3" id="KW-0238">DNA-binding</keyword>
<keyword evidence="4" id="KW-0804">Transcription</keyword>
<dbReference type="PANTHER" id="PTHR30537:SF20">
    <property type="entry name" value="TRANSCRIPTIONAL REGULATORY PROTEIN"/>
    <property type="match status" value="1"/>
</dbReference>
<sequence>MQNIFALNSRMAAMKTTLDELLAFSTVVASGSISAAAQQLGQTASGISRALSRLEEKLDVTLLQRTTRRLELTEEGAAFLAQARRILASVEEAEEQMRVRRQTPAGRLRVNAAAPFVLHAVVPLIKGFRERYPNIELELHSSDQIIDLIEQRTDVAIRIGPLRDSTLHARSLGSSRRRVLASPAYLAAHGVPDSVEALHQHSLLGFTQPESLNQWPLRHEQGDSFTIVPSLNASSGETLRQLALEGVGIVCLSDFMTHLDLSRGDLVEILAEHTLEVRQPIHAVYYRNTALTSRITCFLDYLSSELSTMA</sequence>
<dbReference type="PROSITE" id="PS50931">
    <property type="entry name" value="HTH_LYSR"/>
    <property type="match status" value="1"/>
</dbReference>
<dbReference type="Proteomes" id="UP000184305">
    <property type="component" value="Unassembled WGS sequence"/>
</dbReference>
<keyword evidence="7" id="KW-1185">Reference proteome</keyword>
<dbReference type="PANTHER" id="PTHR30537">
    <property type="entry name" value="HTH-TYPE TRANSCRIPTIONAL REGULATOR"/>
    <property type="match status" value="1"/>
</dbReference>
<evidence type="ECO:0000256" key="2">
    <source>
        <dbReference type="ARBA" id="ARBA00023015"/>
    </source>
</evidence>